<feature type="region of interest" description="Disordered" evidence="1">
    <location>
        <begin position="59"/>
        <end position="109"/>
    </location>
</feature>
<name>U5W503_9ACTN</name>
<gene>
    <name evidence="2" type="ORF">AFR_23885</name>
</gene>
<evidence type="ECO:0008006" key="4">
    <source>
        <dbReference type="Google" id="ProtNLM"/>
    </source>
</evidence>
<evidence type="ECO:0000256" key="1">
    <source>
        <dbReference type="SAM" id="MobiDB-lite"/>
    </source>
</evidence>
<keyword evidence="3" id="KW-1185">Reference proteome</keyword>
<accession>U5W503</accession>
<dbReference type="KEGG" id="afs:AFR_23885"/>
<dbReference type="eggNOG" id="ENOG5031VK5">
    <property type="taxonomic scope" value="Bacteria"/>
</dbReference>
<dbReference type="PATRIC" id="fig|1246995.3.peg.4838"/>
<dbReference type="STRING" id="1246995.AFR_23885"/>
<feature type="compositionally biased region" description="Low complexity" evidence="1">
    <location>
        <begin position="83"/>
        <end position="98"/>
    </location>
</feature>
<sequence length="170" mass="17890">MRGMAEPAVPTTAPRLELPLAEARTRFVQLARLAGLTRQTTVVTDKGRPLAAIVPIPAPAAPSPSARAPGPTGASGLVGVPHRAGAASPARSLAPAAEPARERASEQSAAGWIRRIETLRADLRRQHAGLEQALDQAWHELDKLSPPGTDAQLDALRTAHADLRTGRTRP</sequence>
<dbReference type="AlphaFoldDB" id="U5W503"/>
<feature type="compositionally biased region" description="Low complexity" evidence="1">
    <location>
        <begin position="63"/>
        <end position="75"/>
    </location>
</feature>
<reference evidence="2 3" key="1">
    <citation type="journal article" date="2014" name="J. Biotechnol.">
        <title>Complete genome sequence of the actinobacterium Actinoplanes friuliensis HAG 010964, producer of the lipopeptide antibiotic friulimycin.</title>
        <authorList>
            <person name="Ruckert C."/>
            <person name="Szczepanowski R."/>
            <person name="Albersmeier A."/>
            <person name="Goesmann A."/>
            <person name="Fischer N."/>
            <person name="Steinkamper A."/>
            <person name="Puhler A."/>
            <person name="Biener R."/>
            <person name="Schwartz D."/>
            <person name="Kalinowski J."/>
        </authorList>
    </citation>
    <scope>NUCLEOTIDE SEQUENCE [LARGE SCALE GENOMIC DNA]</scope>
    <source>
        <strain evidence="2 3">DSM 7358</strain>
    </source>
</reference>
<protein>
    <recommendedName>
        <fullName evidence="4">Antitoxin</fullName>
    </recommendedName>
</protein>
<dbReference type="Proteomes" id="UP000017746">
    <property type="component" value="Chromosome"/>
</dbReference>
<dbReference type="EMBL" id="CP006272">
    <property type="protein sequence ID" value="AGZ43045.1"/>
    <property type="molecule type" value="Genomic_DNA"/>
</dbReference>
<organism evidence="2 3">
    <name type="scientific">Actinoplanes friuliensis DSM 7358</name>
    <dbReference type="NCBI Taxonomy" id="1246995"/>
    <lineage>
        <taxon>Bacteria</taxon>
        <taxon>Bacillati</taxon>
        <taxon>Actinomycetota</taxon>
        <taxon>Actinomycetes</taxon>
        <taxon>Micromonosporales</taxon>
        <taxon>Micromonosporaceae</taxon>
        <taxon>Actinoplanes</taxon>
    </lineage>
</organism>
<proteinExistence type="predicted"/>
<dbReference type="Gene3D" id="3.40.1620.10">
    <property type="entry name" value="YefM-like domain"/>
    <property type="match status" value="1"/>
</dbReference>
<dbReference type="HOGENOM" id="CLU_1691746_0_0_11"/>
<evidence type="ECO:0000313" key="3">
    <source>
        <dbReference type="Proteomes" id="UP000017746"/>
    </source>
</evidence>
<evidence type="ECO:0000313" key="2">
    <source>
        <dbReference type="EMBL" id="AGZ43045.1"/>
    </source>
</evidence>